<comment type="caution">
    <text evidence="1">The sequence shown here is derived from an EMBL/GenBank/DDBJ whole genome shotgun (WGS) entry which is preliminary data.</text>
</comment>
<name>A0ACC1KCV0_9FUNG</name>
<dbReference type="EMBL" id="JANBUK010000977">
    <property type="protein sequence ID" value="KAJ2787374.1"/>
    <property type="molecule type" value="Genomic_DNA"/>
</dbReference>
<evidence type="ECO:0000313" key="1">
    <source>
        <dbReference type="EMBL" id="KAJ2787374.1"/>
    </source>
</evidence>
<proteinExistence type="predicted"/>
<accession>A0ACC1KCV0</accession>
<keyword evidence="2" id="KW-1185">Reference proteome</keyword>
<protein>
    <submittedName>
        <fullName evidence="1">DNA repair protein RAD16</fullName>
    </submittedName>
</protein>
<organism evidence="1 2">
    <name type="scientific">Coemansia linderi</name>
    <dbReference type="NCBI Taxonomy" id="2663919"/>
    <lineage>
        <taxon>Eukaryota</taxon>
        <taxon>Fungi</taxon>
        <taxon>Fungi incertae sedis</taxon>
        <taxon>Zoopagomycota</taxon>
        <taxon>Kickxellomycotina</taxon>
        <taxon>Kickxellomycetes</taxon>
        <taxon>Kickxellales</taxon>
        <taxon>Kickxellaceae</taxon>
        <taxon>Coemansia</taxon>
    </lineage>
</organism>
<reference evidence="1" key="1">
    <citation type="submission" date="2022-07" db="EMBL/GenBank/DDBJ databases">
        <title>Phylogenomic reconstructions and comparative analyses of Kickxellomycotina fungi.</title>
        <authorList>
            <person name="Reynolds N.K."/>
            <person name="Stajich J.E."/>
            <person name="Barry K."/>
            <person name="Grigoriev I.V."/>
            <person name="Crous P."/>
            <person name="Smith M.E."/>
        </authorList>
    </citation>
    <scope>NUCLEOTIDE SEQUENCE</scope>
    <source>
        <strain evidence="1">BCRC 34191</strain>
    </source>
</reference>
<feature type="non-terminal residue" evidence="1">
    <location>
        <position position="146"/>
    </location>
</feature>
<dbReference type="Proteomes" id="UP001140066">
    <property type="component" value="Unassembled WGS sequence"/>
</dbReference>
<sequence>MTALLPFQRRVVDALLDEDALCIVARGLGLRRVVAEFCRICATPQALVFLLNASDTEEQALQQQLMALRSGHADACTLRVIKNETNPAARAQLYRQGGLISVTSRILVVDLLNDIVPIELVTGLIVLDANRVTAESTEAFILRMVR</sequence>
<evidence type="ECO:0000313" key="2">
    <source>
        <dbReference type="Proteomes" id="UP001140066"/>
    </source>
</evidence>
<gene>
    <name evidence="1" type="primary">rad16_1</name>
    <name evidence="1" type="ORF">GGI18_003141</name>
</gene>